<dbReference type="PIRSF" id="PIRSF015601">
    <property type="entry name" value="MTase_slr0722"/>
    <property type="match status" value="1"/>
</dbReference>
<proteinExistence type="inferred from homology"/>
<evidence type="ECO:0000259" key="13">
    <source>
        <dbReference type="Pfam" id="PF04452"/>
    </source>
</evidence>
<keyword evidence="7 12" id="KW-0489">Methyltransferase</keyword>
<evidence type="ECO:0000256" key="1">
    <source>
        <dbReference type="ARBA" id="ARBA00004496"/>
    </source>
</evidence>
<evidence type="ECO:0000313" key="16">
    <source>
        <dbReference type="Proteomes" id="UP000006383"/>
    </source>
</evidence>
<evidence type="ECO:0000256" key="10">
    <source>
        <dbReference type="ARBA" id="ARBA00025699"/>
    </source>
</evidence>
<dbReference type="EC" id="2.1.1.193" evidence="3 12"/>
<evidence type="ECO:0000256" key="6">
    <source>
        <dbReference type="ARBA" id="ARBA00022552"/>
    </source>
</evidence>
<sequence>MRAFAAAGRASLCLYEHIAIYPPKNLTIPPVLCHRCPMRANYRMQRLYVENELRAGVSFDAGAQAAHYLTHVLRMKEGDEVLVFNGRDGEWKASLQPEGRKRLLLEPLEQTRPQPKPSELIYCFAPLKQGRLDYMVQKAVEMGAGVLQPVITQHTQVPRLGTERIRANAIEAAEQCGVLSLPDCREALRFDRFLDQWDTSRRLIFCDEGHESDDPLSILTGLEPGPSGLLIGPEGGFSEEERQLLHRLPFVTAIPLGPRILRADTAAVAAMALVQAVLGDWRNAA</sequence>
<dbReference type="InterPro" id="IPR006700">
    <property type="entry name" value="RsmE"/>
</dbReference>
<evidence type="ECO:0000256" key="7">
    <source>
        <dbReference type="ARBA" id="ARBA00022603"/>
    </source>
</evidence>
<evidence type="ECO:0000256" key="12">
    <source>
        <dbReference type="PIRNR" id="PIRNR015601"/>
    </source>
</evidence>
<evidence type="ECO:0000313" key="15">
    <source>
        <dbReference type="EMBL" id="ABQ62285.1"/>
    </source>
</evidence>
<dbReference type="InterPro" id="IPR046886">
    <property type="entry name" value="RsmE_MTase_dom"/>
</dbReference>
<dbReference type="Gene3D" id="2.40.240.20">
    <property type="entry name" value="Hypothetical PUA domain-like, domain 1"/>
    <property type="match status" value="1"/>
</dbReference>
<dbReference type="GO" id="GO:0005737">
    <property type="term" value="C:cytoplasm"/>
    <property type="evidence" value="ECO:0007669"/>
    <property type="project" value="UniProtKB-SubCell"/>
</dbReference>
<keyword evidence="9 12" id="KW-0949">S-adenosyl-L-methionine</keyword>
<organism evidence="15 16">
    <name type="scientific">Brucella ovis (strain ATCC 25840 / 63/290 / NCTC 10512)</name>
    <dbReference type="NCBI Taxonomy" id="444178"/>
    <lineage>
        <taxon>Bacteria</taxon>
        <taxon>Pseudomonadati</taxon>
        <taxon>Pseudomonadota</taxon>
        <taxon>Alphaproteobacteria</taxon>
        <taxon>Hyphomicrobiales</taxon>
        <taxon>Brucellaceae</taxon>
        <taxon>Brucella/Ochrobactrum group</taxon>
        <taxon>Brucella</taxon>
    </lineage>
</organism>
<dbReference type="GO" id="GO:0070475">
    <property type="term" value="P:rRNA base methylation"/>
    <property type="evidence" value="ECO:0007669"/>
    <property type="project" value="TreeGrafter"/>
</dbReference>
<dbReference type="NCBIfam" id="TIGR00046">
    <property type="entry name" value="RsmE family RNA methyltransferase"/>
    <property type="match status" value="1"/>
</dbReference>
<dbReference type="Gene3D" id="3.40.1280.10">
    <property type="match status" value="1"/>
</dbReference>
<comment type="function">
    <text evidence="10 12">Specifically methylates the N3 position of the uracil ring of uridine 1498 (m3U1498) in 16S rRNA. Acts on the fully assembled 30S ribosomal subunit.</text>
</comment>
<protein>
    <recommendedName>
        <fullName evidence="4 12">Ribosomal RNA small subunit methyltransferase E</fullName>
        <ecNumber evidence="3 12">2.1.1.193</ecNumber>
    </recommendedName>
</protein>
<keyword evidence="5 12" id="KW-0963">Cytoplasm</keyword>
<comment type="subcellular location">
    <subcellularLocation>
        <location evidence="1 12">Cytoplasm</location>
    </subcellularLocation>
</comment>
<dbReference type="InterPro" id="IPR046887">
    <property type="entry name" value="RsmE_PUA-like"/>
</dbReference>
<dbReference type="InterPro" id="IPR029026">
    <property type="entry name" value="tRNA_m1G_MTases_N"/>
</dbReference>
<dbReference type="SUPFAM" id="SSF88697">
    <property type="entry name" value="PUA domain-like"/>
    <property type="match status" value="1"/>
</dbReference>
<comment type="catalytic activity">
    <reaction evidence="11 12">
        <text>uridine(1498) in 16S rRNA + S-adenosyl-L-methionine = N(3)-methyluridine(1498) in 16S rRNA + S-adenosyl-L-homocysteine + H(+)</text>
        <dbReference type="Rhea" id="RHEA:42920"/>
        <dbReference type="Rhea" id="RHEA-COMP:10283"/>
        <dbReference type="Rhea" id="RHEA-COMP:10284"/>
        <dbReference type="ChEBI" id="CHEBI:15378"/>
        <dbReference type="ChEBI" id="CHEBI:57856"/>
        <dbReference type="ChEBI" id="CHEBI:59789"/>
        <dbReference type="ChEBI" id="CHEBI:65315"/>
        <dbReference type="ChEBI" id="CHEBI:74502"/>
        <dbReference type="EC" id="2.1.1.193"/>
    </reaction>
</comment>
<evidence type="ECO:0000256" key="8">
    <source>
        <dbReference type="ARBA" id="ARBA00022679"/>
    </source>
</evidence>
<evidence type="ECO:0000256" key="3">
    <source>
        <dbReference type="ARBA" id="ARBA00012328"/>
    </source>
</evidence>
<evidence type="ECO:0000256" key="2">
    <source>
        <dbReference type="ARBA" id="ARBA00005528"/>
    </source>
</evidence>
<evidence type="ECO:0000256" key="5">
    <source>
        <dbReference type="ARBA" id="ARBA00022490"/>
    </source>
</evidence>
<dbReference type="Pfam" id="PF20260">
    <property type="entry name" value="PUA_4"/>
    <property type="match status" value="1"/>
</dbReference>
<dbReference type="NCBIfam" id="NF008696">
    <property type="entry name" value="PRK11713.3-5"/>
    <property type="match status" value="1"/>
</dbReference>
<dbReference type="EMBL" id="CP000709">
    <property type="protein sequence ID" value="ABQ62285.1"/>
    <property type="molecule type" value="Genomic_DNA"/>
</dbReference>
<keyword evidence="6 12" id="KW-0698">rRNA processing</keyword>
<dbReference type="PANTHER" id="PTHR30027">
    <property type="entry name" value="RIBOSOMAL RNA SMALL SUBUNIT METHYLTRANSFERASE E"/>
    <property type="match status" value="1"/>
</dbReference>
<reference evidence="16" key="1">
    <citation type="journal article" date="2009" name="PLoS ONE">
        <title>Genome degradation in Brucella ovis corresponds with narrowing of its host range and tissue tropism.</title>
        <authorList>
            <person name="Tsolis R.M."/>
            <person name="Seshadri R."/>
            <person name="Santos R.L."/>
            <person name="Sangari F.J."/>
            <person name="Lobo J.M."/>
            <person name="de Jong M.F."/>
            <person name="Ren Q."/>
            <person name="Myers G."/>
            <person name="Brinkac L.M."/>
            <person name="Nelson W.C."/>
            <person name="Deboy R.T."/>
            <person name="Angiuoli S."/>
            <person name="Khouri H."/>
            <person name="Dimitrov G."/>
            <person name="Robinson J.R."/>
            <person name="Mulligan S."/>
            <person name="Walker R.L."/>
            <person name="Elzer P.E."/>
            <person name="Hassan K.A."/>
            <person name="Paulsen I.T."/>
        </authorList>
    </citation>
    <scope>NUCLEOTIDE SEQUENCE [LARGE SCALE GENOMIC DNA]</scope>
    <source>
        <strain evidence="16">ATCC 25840 / 63/290 / NCTC 10512</strain>
    </source>
</reference>
<dbReference type="GO" id="GO:0070042">
    <property type="term" value="F:rRNA (uridine-N3-)-methyltransferase activity"/>
    <property type="evidence" value="ECO:0007669"/>
    <property type="project" value="TreeGrafter"/>
</dbReference>
<dbReference type="CDD" id="cd18084">
    <property type="entry name" value="RsmE-like"/>
    <property type="match status" value="1"/>
</dbReference>
<keyword evidence="8 12" id="KW-0808">Transferase</keyword>
<dbReference type="InterPro" id="IPR015947">
    <property type="entry name" value="PUA-like_sf"/>
</dbReference>
<feature type="domain" description="Ribosomal RNA small subunit methyltransferase E PUA-like" evidence="14">
    <location>
        <begin position="64"/>
        <end position="107"/>
    </location>
</feature>
<dbReference type="Proteomes" id="UP000006383">
    <property type="component" value="Chromosome II"/>
</dbReference>
<dbReference type="AlphaFoldDB" id="A0A0H3ATY1"/>
<evidence type="ECO:0000256" key="4">
    <source>
        <dbReference type="ARBA" id="ARBA00013673"/>
    </source>
</evidence>
<feature type="domain" description="Ribosomal RNA small subunit methyltransferase E methyltransferase" evidence="13">
    <location>
        <begin position="115"/>
        <end position="275"/>
    </location>
</feature>
<dbReference type="PANTHER" id="PTHR30027:SF3">
    <property type="entry name" value="16S RRNA (URACIL(1498)-N(3))-METHYLTRANSFERASE"/>
    <property type="match status" value="1"/>
</dbReference>
<name>A0A0H3ATY1_BRUO2</name>
<dbReference type="InterPro" id="IPR029028">
    <property type="entry name" value="Alpha/beta_knot_MTases"/>
</dbReference>
<accession>A0A0H3ATY1</accession>
<dbReference type="KEGG" id="bov:BOV_A0710"/>
<evidence type="ECO:0000259" key="14">
    <source>
        <dbReference type="Pfam" id="PF20260"/>
    </source>
</evidence>
<comment type="similarity">
    <text evidence="2 12">Belongs to the RNA methyltransferase RsmE family.</text>
</comment>
<gene>
    <name evidence="15" type="ordered locus">BOV_A0710</name>
</gene>
<evidence type="ECO:0000256" key="9">
    <source>
        <dbReference type="ARBA" id="ARBA00022691"/>
    </source>
</evidence>
<dbReference type="HOGENOM" id="CLU_067442_4_0_5"/>
<dbReference type="SUPFAM" id="SSF75217">
    <property type="entry name" value="alpha/beta knot"/>
    <property type="match status" value="1"/>
</dbReference>
<dbReference type="Pfam" id="PF04452">
    <property type="entry name" value="Methyltrans_RNA"/>
    <property type="match status" value="1"/>
</dbReference>
<evidence type="ECO:0000256" key="11">
    <source>
        <dbReference type="ARBA" id="ARBA00047944"/>
    </source>
</evidence>
<keyword evidence="16" id="KW-1185">Reference proteome</keyword>